<evidence type="ECO:0000313" key="11">
    <source>
        <dbReference type="Proteomes" id="UP000663067"/>
    </source>
</evidence>
<dbReference type="Proteomes" id="UP000663067">
    <property type="component" value="Chromosome"/>
</dbReference>
<feature type="transmembrane region" description="Helical" evidence="5">
    <location>
        <begin position="520"/>
        <end position="540"/>
    </location>
</feature>
<dbReference type="RefSeq" id="WP_101625967.1">
    <property type="nucleotide sequence ID" value="NZ_CP071591.1"/>
</dbReference>
<feature type="transmembrane region" description="Helical" evidence="5">
    <location>
        <begin position="21"/>
        <end position="38"/>
    </location>
</feature>
<proteinExistence type="predicted"/>
<dbReference type="InterPro" id="IPR017501">
    <property type="entry name" value="Phage_infect_YhgE_C"/>
</dbReference>
<keyword evidence="4 5" id="KW-0472">Membrane</keyword>
<keyword evidence="2 5" id="KW-0812">Transmembrane</keyword>
<dbReference type="Proteomes" id="UP000234855">
    <property type="component" value="Unassembled WGS sequence"/>
</dbReference>
<keyword evidence="11" id="KW-1185">Reference proteome</keyword>
<reference evidence="9 11" key="2">
    <citation type="submission" date="2021-03" db="EMBL/GenBank/DDBJ databases">
        <title>Genome sequencing of Bifidobacterium imperatoris JCM 32708.</title>
        <authorList>
            <person name="Kim J."/>
        </authorList>
    </citation>
    <scope>NUCLEOTIDE SEQUENCE [LARGE SCALE GENOMIC DNA]</scope>
    <source>
        <strain evidence="9 11">JCM 32708</strain>
    </source>
</reference>
<feature type="transmembrane region" description="Helical" evidence="5">
    <location>
        <begin position="623"/>
        <end position="641"/>
    </location>
</feature>
<dbReference type="PANTHER" id="PTHR43077:SF10">
    <property type="entry name" value="TRANSPORT PERMEASE PROTEIN"/>
    <property type="match status" value="1"/>
</dbReference>
<dbReference type="GO" id="GO:0016020">
    <property type="term" value="C:membrane"/>
    <property type="evidence" value="ECO:0007669"/>
    <property type="project" value="UniProtKB-SubCell"/>
</dbReference>
<feature type="transmembrane region" description="Helical" evidence="5">
    <location>
        <begin position="790"/>
        <end position="810"/>
    </location>
</feature>
<dbReference type="EMBL" id="NMWV01000017">
    <property type="protein sequence ID" value="PLS24594.1"/>
    <property type="molecule type" value="Genomic_DNA"/>
</dbReference>
<evidence type="ECO:0000256" key="2">
    <source>
        <dbReference type="ARBA" id="ARBA00022692"/>
    </source>
</evidence>
<evidence type="ECO:0000256" key="4">
    <source>
        <dbReference type="ARBA" id="ARBA00023136"/>
    </source>
</evidence>
<evidence type="ECO:0000259" key="7">
    <source>
        <dbReference type="Pfam" id="PF12698"/>
    </source>
</evidence>
<dbReference type="EMBL" id="CP071591">
    <property type="protein sequence ID" value="QSY58519.1"/>
    <property type="molecule type" value="Genomic_DNA"/>
</dbReference>
<feature type="transmembrane region" description="Helical" evidence="5">
    <location>
        <begin position="591"/>
        <end position="611"/>
    </location>
</feature>
<gene>
    <name evidence="9" type="ORF">BLI708_04430</name>
    <name evidence="8" type="ORF">Tam1G_1348</name>
</gene>
<evidence type="ECO:0000256" key="3">
    <source>
        <dbReference type="ARBA" id="ARBA00022989"/>
    </source>
</evidence>
<dbReference type="Pfam" id="PF12698">
    <property type="entry name" value="ABC2_membrane_3"/>
    <property type="match status" value="1"/>
</dbReference>
<evidence type="ECO:0000256" key="1">
    <source>
        <dbReference type="ARBA" id="ARBA00004141"/>
    </source>
</evidence>
<dbReference type="Gene3D" id="3.40.1710.10">
    <property type="entry name" value="abc type-2 transporter like domain"/>
    <property type="match status" value="1"/>
</dbReference>
<evidence type="ECO:0000313" key="10">
    <source>
        <dbReference type="Proteomes" id="UP000234855"/>
    </source>
</evidence>
<comment type="subcellular location">
    <subcellularLocation>
        <location evidence="1">Membrane</location>
        <topology evidence="1">Multi-pass membrane protein</topology>
    </subcellularLocation>
</comment>
<dbReference type="AlphaFoldDB" id="A0A2N5IRK7"/>
<reference evidence="8 10" key="1">
    <citation type="submission" date="2017-07" db="EMBL/GenBank/DDBJ databases">
        <title>Bifidobacterium novel species.</title>
        <authorList>
            <person name="Lugli G.A."/>
            <person name="Milani C."/>
            <person name="Duranti S."/>
            <person name="Mangifesta M."/>
        </authorList>
    </citation>
    <scope>NUCLEOTIDE SEQUENCE [LARGE SCALE GENOMIC DNA]</scope>
    <source>
        <strain evidence="8 10">45</strain>
    </source>
</reference>
<evidence type="ECO:0000259" key="6">
    <source>
        <dbReference type="Pfam" id="PF01061"/>
    </source>
</evidence>
<dbReference type="InterPro" id="IPR017500">
    <property type="entry name" value="Phage_infect_YhgE_N"/>
</dbReference>
<dbReference type="PANTHER" id="PTHR43077">
    <property type="entry name" value="TRANSPORT PERMEASE YVFS-RELATED"/>
    <property type="match status" value="1"/>
</dbReference>
<evidence type="ECO:0000313" key="8">
    <source>
        <dbReference type="EMBL" id="PLS24594.1"/>
    </source>
</evidence>
<sequence>MGNILKVLKRDFMRLLKVPTSWVILVGMVFIPPLYSWYNIVGFWNPYGNTKGITVAVANNDAGTDNALIGKQNLGGQIVKQMKNNDQLGWTFVTEAEAMDMVQSGKAYAAIVIPKDFSDSLAGVVTGGESKPTLEYYVNEKASAIAPKVTDVGASTVDRTVNSTFVSTVSKVLTEVINKAGDTALATGDKAKAKTVTTLNEASSDVQRTRDSISKLQDKLDQAPEKTRTARQALEDARKLGIDAAEGLAGTSKLIGTTQTSLNNFVTSTSGALDEGSSLLSQAASQANQNIGTITGAINSANQQVGGMLNTAEDINQANADILATLKELPNADQEPLKSVIDKLDKRNSQLANTLGNLSSLNNTIGSASQNTAGLANNLNTATQTTLQATNDARSTLVSGALPQLNTGLNTISSTATTLSNDLTSQDSLISQSKDALDQLDKAAASTKTALDDTDQALATVQDKLSTLATDIKAMSISTSLGSLIDSDGSLDASKIADFMMSPTVINEKTIYPVASYGSGMAPLFTTLALWVGAFVLVVIPKLETDNDGIENLTPTQGYLGRFFLLATLASAQGLVTGIGDLVLGMQCASIPVFLLTCWITSLVYMSFIFALSTTFMHVGKGVCVAMVILQVPGASGLYPIEMMPKFFRVIYPLLPFTYSIDAMRETIGGFYDGQWFSYIGKLLIFAVLAFLLGLVARPKLANLNRLFAREIEESDMIIGEPVHIEANEYRVTQAIAALANRTEYKHAIERRAAKFTQQYPKLLLGALIAGFVVPAILIIVFSLTTSEKIVVMATWLAWVLIIIGFLMVVEYMRDSIRRQTELGNLSDESIRSMLYGRHAESAAGGDAPTTRIPPISSLNTKKATIANLPNLHGIGQTKEGKHAR</sequence>
<evidence type="ECO:0000313" key="9">
    <source>
        <dbReference type="EMBL" id="QSY58519.1"/>
    </source>
</evidence>
<keyword evidence="3 5" id="KW-1133">Transmembrane helix</keyword>
<accession>A0A2N5IRK7</accession>
<organism evidence="8 10">
    <name type="scientific">Bifidobacterium imperatoris</name>
    <dbReference type="NCBI Taxonomy" id="2020965"/>
    <lineage>
        <taxon>Bacteria</taxon>
        <taxon>Bacillati</taxon>
        <taxon>Actinomycetota</taxon>
        <taxon>Actinomycetes</taxon>
        <taxon>Bifidobacteriales</taxon>
        <taxon>Bifidobacteriaceae</taxon>
        <taxon>Bifidobacterium</taxon>
    </lineage>
</organism>
<protein>
    <submittedName>
        <fullName evidence="8">ABC-2 family transporter protein</fullName>
    </submittedName>
    <submittedName>
        <fullName evidence="9">YhgE/Pip domain-containing protein</fullName>
    </submittedName>
</protein>
<evidence type="ECO:0000256" key="5">
    <source>
        <dbReference type="SAM" id="Phobius"/>
    </source>
</evidence>
<dbReference type="GO" id="GO:0140359">
    <property type="term" value="F:ABC-type transporter activity"/>
    <property type="evidence" value="ECO:0007669"/>
    <property type="project" value="InterPro"/>
</dbReference>
<name>A0A2N5IRK7_9BIFI</name>
<dbReference type="InterPro" id="IPR051328">
    <property type="entry name" value="T7SS_ABC-Transporter"/>
</dbReference>
<dbReference type="NCBIfam" id="TIGR03061">
    <property type="entry name" value="pip_yhgE_Nterm"/>
    <property type="match status" value="1"/>
</dbReference>
<dbReference type="InterPro" id="IPR013525">
    <property type="entry name" value="ABC2_TM"/>
</dbReference>
<feature type="transmembrane region" description="Helical" evidence="5">
    <location>
        <begin position="560"/>
        <end position="579"/>
    </location>
</feature>
<dbReference type="Pfam" id="PF01061">
    <property type="entry name" value="ABC2_membrane"/>
    <property type="match status" value="1"/>
</dbReference>
<dbReference type="NCBIfam" id="TIGR03062">
    <property type="entry name" value="pip_yhgE_Cterm"/>
    <property type="match status" value="1"/>
</dbReference>
<feature type="domain" description="ABC-2 type transporter transmembrane" evidence="7">
    <location>
        <begin position="25"/>
        <end position="166"/>
    </location>
</feature>
<feature type="transmembrane region" description="Helical" evidence="5">
    <location>
        <begin position="676"/>
        <end position="697"/>
    </location>
</feature>
<feature type="transmembrane region" description="Helical" evidence="5">
    <location>
        <begin position="763"/>
        <end position="784"/>
    </location>
</feature>
<feature type="domain" description="ABC-2 type transporter transmembrane" evidence="6">
    <location>
        <begin position="585"/>
        <end position="667"/>
    </location>
</feature>